<dbReference type="PANTHER" id="PTHR33348:SF7">
    <property type="entry name" value="PRECURSOR OF CEP11-RELATED"/>
    <property type="match status" value="1"/>
</dbReference>
<dbReference type="GO" id="GO:0006995">
    <property type="term" value="P:cellular response to nitrogen starvation"/>
    <property type="evidence" value="ECO:0007669"/>
    <property type="project" value="UniProtKB-ARBA"/>
</dbReference>
<evidence type="ECO:0000313" key="11">
    <source>
        <dbReference type="Proteomes" id="UP000327157"/>
    </source>
</evidence>
<evidence type="ECO:0000256" key="2">
    <source>
        <dbReference type="ARBA" id="ARBA00008963"/>
    </source>
</evidence>
<keyword evidence="6 9" id="KW-0732">Signal</keyword>
<keyword evidence="7" id="KW-0379">Hydroxylation</keyword>
<evidence type="ECO:0000256" key="1">
    <source>
        <dbReference type="ARBA" id="ARBA00004271"/>
    </source>
</evidence>
<evidence type="ECO:0000256" key="6">
    <source>
        <dbReference type="ARBA" id="ARBA00022729"/>
    </source>
</evidence>
<dbReference type="InterPro" id="IPR033250">
    <property type="entry name" value="CEP"/>
</dbReference>
<dbReference type="GO" id="GO:1902025">
    <property type="term" value="P:nitrate import"/>
    <property type="evidence" value="ECO:0007669"/>
    <property type="project" value="TreeGrafter"/>
</dbReference>
<reference evidence="10 11" key="1">
    <citation type="submission" date="2019-09" db="EMBL/GenBank/DDBJ databases">
        <authorList>
            <person name="Ou C."/>
        </authorList>
    </citation>
    <scope>NUCLEOTIDE SEQUENCE [LARGE SCALE GENOMIC DNA]</scope>
    <source>
        <strain evidence="10">S2</strain>
        <tissue evidence="10">Leaf</tissue>
    </source>
</reference>
<feature type="compositionally biased region" description="Polar residues" evidence="8">
    <location>
        <begin position="46"/>
        <end position="57"/>
    </location>
</feature>
<dbReference type="GO" id="GO:1901371">
    <property type="term" value="P:regulation of leaf morphogenesis"/>
    <property type="evidence" value="ECO:0007669"/>
    <property type="project" value="TreeGrafter"/>
</dbReference>
<feature type="signal peptide" evidence="9">
    <location>
        <begin position="1"/>
        <end position="30"/>
    </location>
</feature>
<reference evidence="10 11" key="3">
    <citation type="submission" date="2019-11" db="EMBL/GenBank/DDBJ databases">
        <title>A de novo genome assembly of a pear dwarfing rootstock.</title>
        <authorList>
            <person name="Wang F."/>
            <person name="Wang J."/>
            <person name="Li S."/>
            <person name="Zhang Y."/>
            <person name="Fang M."/>
            <person name="Ma L."/>
            <person name="Zhao Y."/>
            <person name="Jiang S."/>
        </authorList>
    </citation>
    <scope>NUCLEOTIDE SEQUENCE [LARGE SCALE GENOMIC DNA]</scope>
    <source>
        <strain evidence="10">S2</strain>
        <tissue evidence="10">Leaf</tissue>
    </source>
</reference>
<dbReference type="GO" id="GO:0048046">
    <property type="term" value="C:apoplast"/>
    <property type="evidence" value="ECO:0007669"/>
    <property type="project" value="UniProtKB-SubCell"/>
</dbReference>
<organism evidence="10 11">
    <name type="scientific">Pyrus ussuriensis x Pyrus communis</name>
    <dbReference type="NCBI Taxonomy" id="2448454"/>
    <lineage>
        <taxon>Eukaryota</taxon>
        <taxon>Viridiplantae</taxon>
        <taxon>Streptophyta</taxon>
        <taxon>Embryophyta</taxon>
        <taxon>Tracheophyta</taxon>
        <taxon>Spermatophyta</taxon>
        <taxon>Magnoliopsida</taxon>
        <taxon>eudicotyledons</taxon>
        <taxon>Gunneridae</taxon>
        <taxon>Pentapetalae</taxon>
        <taxon>rosids</taxon>
        <taxon>fabids</taxon>
        <taxon>Rosales</taxon>
        <taxon>Rosaceae</taxon>
        <taxon>Amygdaloideae</taxon>
        <taxon>Maleae</taxon>
        <taxon>Pyrus</taxon>
    </lineage>
</organism>
<evidence type="ECO:0000256" key="5">
    <source>
        <dbReference type="ARBA" id="ARBA00022702"/>
    </source>
</evidence>
<dbReference type="GO" id="GO:0048364">
    <property type="term" value="P:root development"/>
    <property type="evidence" value="ECO:0007669"/>
    <property type="project" value="InterPro"/>
</dbReference>
<proteinExistence type="inferred from homology"/>
<protein>
    <submittedName>
        <fullName evidence="10">Uncharacterized protein</fullName>
    </submittedName>
</protein>
<dbReference type="GO" id="GO:0005179">
    <property type="term" value="F:hormone activity"/>
    <property type="evidence" value="ECO:0007669"/>
    <property type="project" value="UniProtKB-KW"/>
</dbReference>
<comment type="caution">
    <text evidence="10">The sequence shown here is derived from an EMBL/GenBank/DDBJ whole genome shotgun (WGS) entry which is preliminary data.</text>
</comment>
<evidence type="ECO:0000256" key="3">
    <source>
        <dbReference type="ARBA" id="ARBA00022523"/>
    </source>
</evidence>
<comment type="similarity">
    <text evidence="2">Belongs to the C-terminally encoded plant signaling peptide (CEP) family.</text>
</comment>
<dbReference type="Proteomes" id="UP000327157">
    <property type="component" value="Chromosome 15"/>
</dbReference>
<feature type="chain" id="PRO_5024270484" evidence="9">
    <location>
        <begin position="31"/>
        <end position="103"/>
    </location>
</feature>
<name>A0A5N5GVE1_9ROSA</name>
<sequence length="103" mass="11299">MAKSTRLTAATVCTCLIFLIFCHEMVHVEGRHLKCKKCSSRHSHETTSTITSRLSNTSDHHHKTGGGFVGADHDRTSKIEHLVDDFRPTAPGHSPGVGHSIKN</sequence>
<gene>
    <name evidence="10" type="ORF">D8674_013750</name>
</gene>
<dbReference type="AlphaFoldDB" id="A0A5N5GVE1"/>
<evidence type="ECO:0000256" key="7">
    <source>
        <dbReference type="ARBA" id="ARBA00023278"/>
    </source>
</evidence>
<dbReference type="PANTHER" id="PTHR33348">
    <property type="entry name" value="PRECURSOR OF CEP5"/>
    <property type="match status" value="1"/>
</dbReference>
<keyword evidence="5" id="KW-0372">Hormone</keyword>
<dbReference type="GO" id="GO:2000280">
    <property type="term" value="P:regulation of root development"/>
    <property type="evidence" value="ECO:0007669"/>
    <property type="project" value="TreeGrafter"/>
</dbReference>
<dbReference type="OrthoDB" id="1863260at2759"/>
<keyword evidence="3" id="KW-0052">Apoplast</keyword>
<feature type="compositionally biased region" description="Basic and acidic residues" evidence="8">
    <location>
        <begin position="71"/>
        <end position="87"/>
    </location>
</feature>
<comment type="subcellular location">
    <subcellularLocation>
        <location evidence="1">Secreted</location>
        <location evidence="1">Extracellular space</location>
        <location evidence="1">Apoplast</location>
    </subcellularLocation>
</comment>
<feature type="region of interest" description="Disordered" evidence="8">
    <location>
        <begin position="41"/>
        <end position="103"/>
    </location>
</feature>
<dbReference type="EMBL" id="SMOL01000401">
    <property type="protein sequence ID" value="KAB2617881.1"/>
    <property type="molecule type" value="Genomic_DNA"/>
</dbReference>
<reference evidence="11" key="2">
    <citation type="submission" date="2019-10" db="EMBL/GenBank/DDBJ databases">
        <title>A de novo genome assembly of a pear dwarfing rootstock.</title>
        <authorList>
            <person name="Wang F."/>
            <person name="Wang J."/>
            <person name="Li S."/>
            <person name="Zhang Y."/>
            <person name="Fang M."/>
            <person name="Ma L."/>
            <person name="Zhao Y."/>
            <person name="Jiang S."/>
        </authorList>
    </citation>
    <scope>NUCLEOTIDE SEQUENCE [LARGE SCALE GENOMIC DNA]</scope>
</reference>
<accession>A0A5N5GVE1</accession>
<keyword evidence="4" id="KW-0964">Secreted</keyword>
<evidence type="ECO:0000313" key="10">
    <source>
        <dbReference type="EMBL" id="KAB2617881.1"/>
    </source>
</evidence>
<evidence type="ECO:0000256" key="8">
    <source>
        <dbReference type="SAM" id="MobiDB-lite"/>
    </source>
</evidence>
<keyword evidence="11" id="KW-1185">Reference proteome</keyword>
<evidence type="ECO:0000256" key="4">
    <source>
        <dbReference type="ARBA" id="ARBA00022525"/>
    </source>
</evidence>
<evidence type="ECO:0000256" key="9">
    <source>
        <dbReference type="SAM" id="SignalP"/>
    </source>
</evidence>